<dbReference type="CDD" id="cd05152">
    <property type="entry name" value="MPH2"/>
    <property type="match status" value="1"/>
</dbReference>
<dbReference type="PANTHER" id="PTHR21310">
    <property type="entry name" value="AMINOGLYCOSIDE PHOSPHOTRANSFERASE-RELATED-RELATED"/>
    <property type="match status" value="1"/>
</dbReference>
<dbReference type="InterPro" id="IPR002575">
    <property type="entry name" value="Aminoglycoside_PTrfase"/>
</dbReference>
<dbReference type="STRING" id="1612202.SAMN05421734_10464"/>
<evidence type="ECO:0000259" key="1">
    <source>
        <dbReference type="Pfam" id="PF01636"/>
    </source>
</evidence>
<dbReference type="Gene3D" id="3.90.1200.10">
    <property type="match status" value="1"/>
</dbReference>
<dbReference type="Proteomes" id="UP000242949">
    <property type="component" value="Unassembled WGS sequence"/>
</dbReference>
<organism evidence="2 3">
    <name type="scientific">Pelagirhabdus alkalitolerans</name>
    <dbReference type="NCBI Taxonomy" id="1612202"/>
    <lineage>
        <taxon>Bacteria</taxon>
        <taxon>Bacillati</taxon>
        <taxon>Bacillota</taxon>
        <taxon>Bacilli</taxon>
        <taxon>Bacillales</taxon>
        <taxon>Bacillaceae</taxon>
        <taxon>Pelagirhabdus</taxon>
    </lineage>
</organism>
<evidence type="ECO:0000313" key="2">
    <source>
        <dbReference type="EMBL" id="SDC06949.1"/>
    </source>
</evidence>
<dbReference type="InterPro" id="IPR011009">
    <property type="entry name" value="Kinase-like_dom_sf"/>
</dbReference>
<feature type="domain" description="Aminoglycoside phosphotransferase" evidence="1">
    <location>
        <begin position="27"/>
        <end position="262"/>
    </location>
</feature>
<dbReference type="GO" id="GO:0016740">
    <property type="term" value="F:transferase activity"/>
    <property type="evidence" value="ECO:0007669"/>
    <property type="project" value="UniProtKB-KW"/>
</dbReference>
<dbReference type="OrthoDB" id="3806873at2"/>
<dbReference type="InterPro" id="IPR051678">
    <property type="entry name" value="AGP_Transferase"/>
</dbReference>
<dbReference type="Pfam" id="PF01636">
    <property type="entry name" value="APH"/>
    <property type="match status" value="1"/>
</dbReference>
<reference evidence="3" key="1">
    <citation type="submission" date="2016-09" db="EMBL/GenBank/DDBJ databases">
        <authorList>
            <person name="Varghese N."/>
            <person name="Submissions S."/>
        </authorList>
    </citation>
    <scope>NUCLEOTIDE SEQUENCE [LARGE SCALE GENOMIC DNA]</scope>
    <source>
        <strain evidence="3">S5</strain>
    </source>
</reference>
<proteinExistence type="predicted"/>
<dbReference type="PANTHER" id="PTHR21310:SF15">
    <property type="entry name" value="AMINOGLYCOSIDE PHOSPHOTRANSFERASE DOMAIN-CONTAINING PROTEIN"/>
    <property type="match status" value="1"/>
</dbReference>
<dbReference type="Gene3D" id="3.30.200.20">
    <property type="entry name" value="Phosphorylase Kinase, domain 1"/>
    <property type="match status" value="1"/>
</dbReference>
<dbReference type="RefSeq" id="WP_090794961.1">
    <property type="nucleotide sequence ID" value="NZ_FMYI01000004.1"/>
</dbReference>
<evidence type="ECO:0000313" key="3">
    <source>
        <dbReference type="Proteomes" id="UP000242949"/>
    </source>
</evidence>
<dbReference type="EMBL" id="FMYI01000004">
    <property type="protein sequence ID" value="SDC06949.1"/>
    <property type="molecule type" value="Genomic_DNA"/>
</dbReference>
<sequence>MNEKEKVLALAEKHDVSIDPDHIIIDQSGVDFLVAFVVDTEKVDWVFRMPRRDDVIERTKVEKQVLDIVNRYVTTFNAPDWLIYSEDLIAYPKLSGVPVGTIDIEKQAYEWTIDPTNLPDNFHQTFAEALAELHQLESKDFEDTDIEIVTADELRPHFKKRMQAVKDEFGVSEALWQRWMNWLDDESLWPKQTVLIHGDAHAGHILIDQDANVTALIDWTEAKISDPAMDFSVYYTLFGEDSLDRLIEAYRAVGGYTWLKMKQHIIETEAAFPIAIAEFAKISDLEEYKQMAREALGVS</sequence>
<protein>
    <submittedName>
        <fullName evidence="2">Macrolide phosphotransferase</fullName>
    </submittedName>
</protein>
<dbReference type="AlphaFoldDB" id="A0A1G6IK89"/>
<dbReference type="SUPFAM" id="SSF56112">
    <property type="entry name" value="Protein kinase-like (PK-like)"/>
    <property type="match status" value="1"/>
</dbReference>
<accession>A0A1G6IK89</accession>
<keyword evidence="2" id="KW-0808">Transferase</keyword>
<gene>
    <name evidence="2" type="ORF">SAMN05421734_10464</name>
</gene>
<keyword evidence="3" id="KW-1185">Reference proteome</keyword>
<name>A0A1G6IK89_9BACI</name>